<protein>
    <submittedName>
        <fullName evidence="9">Uncharacterized protein</fullName>
    </submittedName>
</protein>
<accession>A0A226D2Y5</accession>
<evidence type="ECO:0000256" key="5">
    <source>
        <dbReference type="ARBA" id="ARBA00023136"/>
    </source>
</evidence>
<feature type="transmembrane region" description="Helical" evidence="8">
    <location>
        <begin position="230"/>
        <end position="248"/>
    </location>
</feature>
<name>A0A226D2Y5_FOLCA</name>
<organism evidence="9 10">
    <name type="scientific">Folsomia candida</name>
    <name type="common">Springtail</name>
    <dbReference type="NCBI Taxonomy" id="158441"/>
    <lineage>
        <taxon>Eukaryota</taxon>
        <taxon>Metazoa</taxon>
        <taxon>Ecdysozoa</taxon>
        <taxon>Arthropoda</taxon>
        <taxon>Hexapoda</taxon>
        <taxon>Collembola</taxon>
        <taxon>Entomobryomorpha</taxon>
        <taxon>Isotomoidea</taxon>
        <taxon>Isotomidae</taxon>
        <taxon>Proisotominae</taxon>
        <taxon>Folsomia</taxon>
    </lineage>
</organism>
<feature type="transmembrane region" description="Helical" evidence="8">
    <location>
        <begin position="203"/>
        <end position="224"/>
    </location>
</feature>
<feature type="transmembrane region" description="Helical" evidence="8">
    <location>
        <begin position="260"/>
        <end position="279"/>
    </location>
</feature>
<evidence type="ECO:0000256" key="4">
    <source>
        <dbReference type="ARBA" id="ARBA00022989"/>
    </source>
</evidence>
<dbReference type="EMBL" id="LNIX01000036">
    <property type="protein sequence ID" value="OXA39942.1"/>
    <property type="molecule type" value="Genomic_DNA"/>
</dbReference>
<evidence type="ECO:0000313" key="9">
    <source>
        <dbReference type="EMBL" id="OXA39942.1"/>
    </source>
</evidence>
<evidence type="ECO:0000313" key="10">
    <source>
        <dbReference type="Proteomes" id="UP000198287"/>
    </source>
</evidence>
<evidence type="ECO:0000256" key="6">
    <source>
        <dbReference type="ARBA" id="ARBA00023170"/>
    </source>
</evidence>
<keyword evidence="10" id="KW-1185">Reference proteome</keyword>
<evidence type="ECO:0000256" key="1">
    <source>
        <dbReference type="ARBA" id="ARBA00004651"/>
    </source>
</evidence>
<dbReference type="PANTHER" id="PTHR42643:SF24">
    <property type="entry name" value="IONOTROPIC RECEPTOR 60A"/>
    <property type="match status" value="1"/>
</dbReference>
<keyword evidence="6" id="KW-0675">Receptor</keyword>
<keyword evidence="2" id="KW-1003">Cell membrane</keyword>
<evidence type="ECO:0000256" key="7">
    <source>
        <dbReference type="ARBA" id="ARBA00023180"/>
    </source>
</evidence>
<comment type="subcellular location">
    <subcellularLocation>
        <location evidence="1">Cell membrane</location>
        <topology evidence="1">Multi-pass membrane protein</topology>
    </subcellularLocation>
</comment>
<keyword evidence="5 8" id="KW-0472">Membrane</keyword>
<dbReference type="Gene3D" id="1.10.287.70">
    <property type="match status" value="1"/>
</dbReference>
<dbReference type="GO" id="GO:0005886">
    <property type="term" value="C:plasma membrane"/>
    <property type="evidence" value="ECO:0007669"/>
    <property type="project" value="UniProtKB-SubCell"/>
</dbReference>
<gene>
    <name evidence="9" type="ORF">Fcan01_25234</name>
</gene>
<sequence>MPLRKIFVSNSMVISLVLSDQEHLKKKPENLYRHNSHIDRTPFYYIFIILASPGQRFALCLPKLILNPSKWFGCISEMFLQESNFLKLVENLGVEWEEWHFNVENEVNMASTKLLPWTRRVSAQKLILDIVSMRNVSFAEFDITRHEHELQRWGSASLTESNFMAELEWDIIITENEGFQFLTCYTEPYISFNLYITPFQTELWVVLGLSITTIITVTAIVLHYRKEEQYFSIWLFILATLFEETGFIPSKIVKCDYFRLSLGTWCLMSVILTNVYNGLMISELNAPRKMFHPEIFFHLRCQNLFEDLVKFKMRHGKTNTSDLKKTKGYAKHMLRLNALNKFHKEVTDVFTFAKWESLAYDIDHTKVDNRCYKLLSGFAGNPRMPEFLYYLLKLIVVISQTPYVHVKTIAPLNLYNANHSYHPRGFSYRRSYNATYTELRGSIEQEVVQCGRTVFLAKTSELQTEYDFLVGRYPRTKFFKSTEQINTFSTGWSFLYPRKSVVVKGCKSINEAGILTFAEKWKPYQINVSRTPVMEQSKSVKLLKIATLEGAFLTLFIVTGGLICTTIFVFIVELRKRISLLIITSFLECISGGCNRGE</sequence>
<dbReference type="InterPro" id="IPR052192">
    <property type="entry name" value="Insect_Ionotropic_Sensory_Rcpt"/>
</dbReference>
<dbReference type="Proteomes" id="UP000198287">
    <property type="component" value="Unassembled WGS sequence"/>
</dbReference>
<evidence type="ECO:0000256" key="2">
    <source>
        <dbReference type="ARBA" id="ARBA00022475"/>
    </source>
</evidence>
<dbReference type="AlphaFoldDB" id="A0A226D2Y5"/>
<keyword evidence="4 8" id="KW-1133">Transmembrane helix</keyword>
<feature type="transmembrane region" description="Helical" evidence="8">
    <location>
        <begin position="551"/>
        <end position="572"/>
    </location>
</feature>
<dbReference type="PANTHER" id="PTHR42643">
    <property type="entry name" value="IONOTROPIC RECEPTOR 20A-RELATED"/>
    <property type="match status" value="1"/>
</dbReference>
<keyword evidence="7" id="KW-0325">Glycoprotein</keyword>
<evidence type="ECO:0000256" key="3">
    <source>
        <dbReference type="ARBA" id="ARBA00022692"/>
    </source>
</evidence>
<evidence type="ECO:0000256" key="8">
    <source>
        <dbReference type="SAM" id="Phobius"/>
    </source>
</evidence>
<proteinExistence type="predicted"/>
<reference evidence="9 10" key="1">
    <citation type="submission" date="2015-12" db="EMBL/GenBank/DDBJ databases">
        <title>The genome of Folsomia candida.</title>
        <authorList>
            <person name="Faddeeva A."/>
            <person name="Derks M.F."/>
            <person name="Anvar Y."/>
            <person name="Smit S."/>
            <person name="Van Straalen N."/>
            <person name="Roelofs D."/>
        </authorList>
    </citation>
    <scope>NUCLEOTIDE SEQUENCE [LARGE SCALE GENOMIC DNA]</scope>
    <source>
        <strain evidence="9 10">VU population</strain>
        <tissue evidence="9">Whole body</tissue>
    </source>
</reference>
<keyword evidence="3 8" id="KW-0812">Transmembrane</keyword>
<comment type="caution">
    <text evidence="9">The sequence shown here is derived from an EMBL/GenBank/DDBJ whole genome shotgun (WGS) entry which is preliminary data.</text>
</comment>